<dbReference type="InterPro" id="IPR013766">
    <property type="entry name" value="Thioredoxin_domain"/>
</dbReference>
<keyword evidence="1 7" id="KW-0575">Peroxidase</keyword>
<dbReference type="PROSITE" id="PS51352">
    <property type="entry name" value="THIOREDOXIN_2"/>
    <property type="match status" value="1"/>
</dbReference>
<evidence type="ECO:0000256" key="1">
    <source>
        <dbReference type="ARBA" id="ARBA00022559"/>
    </source>
</evidence>
<evidence type="ECO:0000256" key="4">
    <source>
        <dbReference type="ARBA" id="ARBA00023157"/>
    </source>
</evidence>
<evidence type="ECO:0000259" key="6">
    <source>
        <dbReference type="PROSITE" id="PS51352"/>
    </source>
</evidence>
<evidence type="ECO:0000313" key="8">
    <source>
        <dbReference type="Proteomes" id="UP000290243"/>
    </source>
</evidence>
<feature type="domain" description="Thioredoxin" evidence="6">
    <location>
        <begin position="17"/>
        <end position="161"/>
    </location>
</feature>
<keyword evidence="5" id="KW-0676">Redox-active center</keyword>
<keyword evidence="4" id="KW-1015">Disulfide bond</keyword>
<dbReference type="InterPro" id="IPR002065">
    <property type="entry name" value="TPX"/>
</dbReference>
<dbReference type="RefSeq" id="WP_129646675.1">
    <property type="nucleotide sequence ID" value="NZ_LR215037.1"/>
</dbReference>
<dbReference type="EC" id="1.11.1.-" evidence="7"/>
<dbReference type="InterPro" id="IPR036249">
    <property type="entry name" value="Thioredoxin-like_sf"/>
</dbReference>
<gene>
    <name evidence="7" type="primary">tpx</name>
    <name evidence="7" type="ORF">NCTC10168_00435</name>
</gene>
<dbReference type="PANTHER" id="PTHR43110">
    <property type="entry name" value="THIOL PEROXIDASE"/>
    <property type="match status" value="1"/>
</dbReference>
<dbReference type="SUPFAM" id="SSF52833">
    <property type="entry name" value="Thioredoxin-like"/>
    <property type="match status" value="1"/>
</dbReference>
<dbReference type="InterPro" id="IPR050455">
    <property type="entry name" value="Tpx_Peroxidase_subfamily"/>
</dbReference>
<dbReference type="NCBIfam" id="NF001808">
    <property type="entry name" value="PRK00522.1"/>
    <property type="match status" value="1"/>
</dbReference>
<dbReference type="InterPro" id="IPR013740">
    <property type="entry name" value="Redoxin"/>
</dbReference>
<evidence type="ECO:0000256" key="5">
    <source>
        <dbReference type="ARBA" id="ARBA00023284"/>
    </source>
</evidence>
<protein>
    <submittedName>
        <fullName evidence="7">Thiol peroxidase</fullName>
        <ecNumber evidence="7">1.11.1.-</ecNumber>
    </submittedName>
</protein>
<dbReference type="AlphaFoldDB" id="A0A449B4H6"/>
<dbReference type="Pfam" id="PF08534">
    <property type="entry name" value="Redoxin"/>
    <property type="match status" value="1"/>
</dbReference>
<dbReference type="Gene3D" id="3.40.30.10">
    <property type="entry name" value="Glutaredoxin"/>
    <property type="match status" value="1"/>
</dbReference>
<evidence type="ECO:0000313" key="7">
    <source>
        <dbReference type="EMBL" id="VEU75513.1"/>
    </source>
</evidence>
<proteinExistence type="predicted"/>
<name>A0A449B4H6_9BACT</name>
<evidence type="ECO:0000256" key="2">
    <source>
        <dbReference type="ARBA" id="ARBA00022862"/>
    </source>
</evidence>
<dbReference type="EMBL" id="LR215037">
    <property type="protein sequence ID" value="VEU75513.1"/>
    <property type="molecule type" value="Genomic_DNA"/>
</dbReference>
<reference evidence="7 8" key="1">
    <citation type="submission" date="2019-01" db="EMBL/GenBank/DDBJ databases">
        <authorList>
            <consortium name="Pathogen Informatics"/>
        </authorList>
    </citation>
    <scope>NUCLEOTIDE SEQUENCE [LARGE SCALE GENOMIC DNA]</scope>
    <source>
        <strain evidence="7 8">NCTC10168</strain>
    </source>
</reference>
<dbReference type="InterPro" id="IPR018219">
    <property type="entry name" value="Tpx_CS"/>
</dbReference>
<keyword evidence="2" id="KW-0049">Antioxidant</keyword>
<dbReference type="PANTHER" id="PTHR43110:SF1">
    <property type="entry name" value="THIOL PEROXIDASE"/>
    <property type="match status" value="1"/>
</dbReference>
<accession>A0A449B4H6</accession>
<keyword evidence="8" id="KW-1185">Reference proteome</keyword>
<organism evidence="7 8">
    <name type="scientific">Mycoplasmopsis maculosa</name>
    <dbReference type="NCBI Taxonomy" id="114885"/>
    <lineage>
        <taxon>Bacteria</taxon>
        <taxon>Bacillati</taxon>
        <taxon>Mycoplasmatota</taxon>
        <taxon>Mycoplasmoidales</taxon>
        <taxon>Metamycoplasmataceae</taxon>
        <taxon>Mycoplasmopsis</taxon>
    </lineage>
</organism>
<evidence type="ECO:0000256" key="3">
    <source>
        <dbReference type="ARBA" id="ARBA00023002"/>
    </source>
</evidence>
<dbReference type="KEGG" id="mmau:NCTC10168_00435"/>
<sequence length="161" mass="18567">MQVLFKNKLTNLLGTELKVGDKFPDFKAVDNNLEDFDSKTIKGQRRLIFSIPSIDTGVCEMETTKFFHYFESKENPVVVISQDLPFALKRWCATKESEKVKTLSEFRHHDFANKTGTMLEGIGLLARACFVVDADDTILHVEYCANTHDEPNYKEIFKFFE</sequence>
<keyword evidence="3 7" id="KW-0560">Oxidoreductase</keyword>
<dbReference type="Proteomes" id="UP000290243">
    <property type="component" value="Chromosome"/>
</dbReference>
<dbReference type="OrthoDB" id="9781543at2"/>
<dbReference type="GO" id="GO:0008379">
    <property type="term" value="F:thioredoxin peroxidase activity"/>
    <property type="evidence" value="ECO:0007669"/>
    <property type="project" value="InterPro"/>
</dbReference>
<dbReference type="PROSITE" id="PS01265">
    <property type="entry name" value="TPX"/>
    <property type="match status" value="1"/>
</dbReference>
<dbReference type="CDD" id="cd03014">
    <property type="entry name" value="PRX_Atyp2cys"/>
    <property type="match status" value="1"/>
</dbReference>